<dbReference type="SUPFAM" id="SSF52540">
    <property type="entry name" value="P-loop containing nucleoside triphosphate hydrolases"/>
    <property type="match status" value="1"/>
</dbReference>
<gene>
    <name evidence="9" type="ORF">ACJIZ3_024596</name>
</gene>
<dbReference type="PANTHER" id="PTHR12172:SF1">
    <property type="entry name" value="P-LOOP CONTAINING NUCLEOSIDE TRIPHOSPHATE HYDROLASES SUPERFAMILY PROTEIN"/>
    <property type="match status" value="1"/>
</dbReference>
<evidence type="ECO:0000256" key="3">
    <source>
        <dbReference type="ARBA" id="ARBA00022741"/>
    </source>
</evidence>
<name>A0ABD3TSL4_9LAMI</name>
<dbReference type="Proteomes" id="UP001634393">
    <property type="component" value="Unassembled WGS sequence"/>
</dbReference>
<evidence type="ECO:0000256" key="2">
    <source>
        <dbReference type="ARBA" id="ARBA00006168"/>
    </source>
</evidence>
<feature type="compositionally biased region" description="Basic residues" evidence="8">
    <location>
        <begin position="47"/>
        <end position="63"/>
    </location>
</feature>
<comment type="similarity">
    <text evidence="2">Belongs to the rad17/RAD24 family.</text>
</comment>
<keyword evidence="3" id="KW-0547">Nucleotide-binding</keyword>
<comment type="caution">
    <text evidence="9">The sequence shown here is derived from an EMBL/GenBank/DDBJ whole genome shotgun (WGS) entry which is preliminary data.</text>
</comment>
<dbReference type="InterPro" id="IPR027417">
    <property type="entry name" value="P-loop_NTPase"/>
</dbReference>
<evidence type="ECO:0000256" key="5">
    <source>
        <dbReference type="ARBA" id="ARBA00022840"/>
    </source>
</evidence>
<sequence length="643" mass="72208">MEETRVRRRLVQSTLFPHRDGSVKEAVNCNGNGEKQVEEEECSGGSSKKRTESKRKASSRSKKASPASSHKVTENAKETPSKQVDDRDSPIIEKSEAAMLSLGTDIPEASVSPRSTPQKRKRRDNSTPRKDRVNSTPNKKMKSGARELFCGQIPFDLTVDEQPLQTIPDLRLEAKLRAEENSRIFAGRQIHPFFTSRKGGKVSQDSTDTESNWFSFEKKEKCISFNPIHVFENVEDDHTTLDWGQWIFSERSDVGGLGCSPVYEGSVDSLNFDNLLSVSHLTRAALYQNSDQCPIPKREISMRLPGQPECSLPISPLSLADKTVICSEQKDSDMLPKDTENGQKTENLNSFAGRSCGESLASELEDTLLQERIMSHYHTCHSQPENSLWTDKYQPQNAKQICGNCESVNFLSEWLHLWHKRGSLTSRSRSTEDKSVARDIDHDYQQSDSDTDTMDDEESLKNVLLVTGPVGSGKSAAIYACARDQGFQVIEINASDWRNGALIKQKFGEAVESHWLQRTVENGPNSDNKPMSKFFTAVKAERLCSDNEAIELIDLSDKKDSEDAIRLKTSVCGEDITSSYQNDIKNLILFEDVDATLCEDHGFITTIQQLGETAKRPMILTSNSKKLFWFLSHLKHSFFTVAN</sequence>
<keyword evidence="7" id="KW-0131">Cell cycle</keyword>
<evidence type="ECO:0000256" key="1">
    <source>
        <dbReference type="ARBA" id="ARBA00004123"/>
    </source>
</evidence>
<dbReference type="GO" id="GO:0006974">
    <property type="term" value="P:DNA damage response"/>
    <property type="evidence" value="ECO:0007669"/>
    <property type="project" value="UniProtKB-KW"/>
</dbReference>
<dbReference type="GO" id="GO:0005634">
    <property type="term" value="C:nucleus"/>
    <property type="evidence" value="ECO:0007669"/>
    <property type="project" value="UniProtKB-SubCell"/>
</dbReference>
<dbReference type="AlphaFoldDB" id="A0ABD3TSL4"/>
<dbReference type="Gene3D" id="3.40.50.300">
    <property type="entry name" value="P-loop containing nucleotide triphosphate hydrolases"/>
    <property type="match status" value="1"/>
</dbReference>
<reference evidence="9 10" key="1">
    <citation type="submission" date="2024-12" db="EMBL/GenBank/DDBJ databases">
        <title>The unique morphological basis and parallel evolutionary history of personate flowers in Penstemon.</title>
        <authorList>
            <person name="Depatie T.H."/>
            <person name="Wessinger C.A."/>
        </authorList>
    </citation>
    <scope>NUCLEOTIDE SEQUENCE [LARGE SCALE GENOMIC DNA]</scope>
    <source>
        <strain evidence="9">WTNN_2</strain>
        <tissue evidence="9">Leaf</tissue>
    </source>
</reference>
<comment type="subcellular location">
    <subcellularLocation>
        <location evidence="1">Nucleus</location>
    </subcellularLocation>
</comment>
<dbReference type="EMBL" id="JBJXBP010000003">
    <property type="protein sequence ID" value="KAL3840005.1"/>
    <property type="molecule type" value="Genomic_DNA"/>
</dbReference>
<dbReference type="GO" id="GO:0005524">
    <property type="term" value="F:ATP binding"/>
    <property type="evidence" value="ECO:0007669"/>
    <property type="project" value="UniProtKB-KW"/>
</dbReference>
<evidence type="ECO:0000313" key="9">
    <source>
        <dbReference type="EMBL" id="KAL3840005.1"/>
    </source>
</evidence>
<evidence type="ECO:0000256" key="8">
    <source>
        <dbReference type="SAM" id="MobiDB-lite"/>
    </source>
</evidence>
<feature type="compositionally biased region" description="Basic and acidic residues" evidence="8">
    <location>
        <begin position="429"/>
        <end position="445"/>
    </location>
</feature>
<feature type="compositionally biased region" description="Basic and acidic residues" evidence="8">
    <location>
        <begin position="124"/>
        <end position="133"/>
    </location>
</feature>
<proteinExistence type="inferred from homology"/>
<protein>
    <submittedName>
        <fullName evidence="9">Uncharacterized protein</fullName>
    </submittedName>
</protein>
<feature type="region of interest" description="Disordered" evidence="8">
    <location>
        <begin position="16"/>
        <end position="144"/>
    </location>
</feature>
<dbReference type="InterPro" id="IPR004582">
    <property type="entry name" value="Checkpoint_prot_Rad17_Rad24"/>
</dbReference>
<dbReference type="PANTHER" id="PTHR12172">
    <property type="entry name" value="CELL CYCLE CHECKPOINT PROTEIN RAD17"/>
    <property type="match status" value="1"/>
</dbReference>
<accession>A0ABD3TSL4</accession>
<evidence type="ECO:0000256" key="7">
    <source>
        <dbReference type="ARBA" id="ARBA00023306"/>
    </source>
</evidence>
<feature type="compositionally biased region" description="Basic and acidic residues" evidence="8">
    <location>
        <begin position="71"/>
        <end position="96"/>
    </location>
</feature>
<feature type="region of interest" description="Disordered" evidence="8">
    <location>
        <begin position="428"/>
        <end position="456"/>
    </location>
</feature>
<keyword evidence="5" id="KW-0067">ATP-binding</keyword>
<keyword evidence="4" id="KW-0227">DNA damage</keyword>
<evidence type="ECO:0000256" key="4">
    <source>
        <dbReference type="ARBA" id="ARBA00022763"/>
    </source>
</evidence>
<evidence type="ECO:0000256" key="6">
    <source>
        <dbReference type="ARBA" id="ARBA00023242"/>
    </source>
</evidence>
<keyword evidence="10" id="KW-1185">Reference proteome</keyword>
<evidence type="ECO:0000313" key="10">
    <source>
        <dbReference type="Proteomes" id="UP001634393"/>
    </source>
</evidence>
<organism evidence="9 10">
    <name type="scientific">Penstemon smallii</name>
    <dbReference type="NCBI Taxonomy" id="265156"/>
    <lineage>
        <taxon>Eukaryota</taxon>
        <taxon>Viridiplantae</taxon>
        <taxon>Streptophyta</taxon>
        <taxon>Embryophyta</taxon>
        <taxon>Tracheophyta</taxon>
        <taxon>Spermatophyta</taxon>
        <taxon>Magnoliopsida</taxon>
        <taxon>eudicotyledons</taxon>
        <taxon>Gunneridae</taxon>
        <taxon>Pentapetalae</taxon>
        <taxon>asterids</taxon>
        <taxon>lamiids</taxon>
        <taxon>Lamiales</taxon>
        <taxon>Plantaginaceae</taxon>
        <taxon>Cheloneae</taxon>
        <taxon>Penstemon</taxon>
    </lineage>
</organism>
<keyword evidence="6" id="KW-0539">Nucleus</keyword>